<feature type="compositionally biased region" description="Basic and acidic residues" evidence="1">
    <location>
        <begin position="149"/>
        <end position="162"/>
    </location>
</feature>
<dbReference type="EMBL" id="PQXH01000235">
    <property type="protein sequence ID" value="TGO07941.1"/>
    <property type="molecule type" value="Genomic_DNA"/>
</dbReference>
<feature type="region of interest" description="Disordered" evidence="1">
    <location>
        <begin position="387"/>
        <end position="426"/>
    </location>
</feature>
<feature type="compositionally biased region" description="Basic and acidic residues" evidence="1">
    <location>
        <begin position="191"/>
        <end position="206"/>
    </location>
</feature>
<organism evidence="2 3">
    <name type="scientific">Botrytis tulipae</name>
    <dbReference type="NCBI Taxonomy" id="87230"/>
    <lineage>
        <taxon>Eukaryota</taxon>
        <taxon>Fungi</taxon>
        <taxon>Dikarya</taxon>
        <taxon>Ascomycota</taxon>
        <taxon>Pezizomycotina</taxon>
        <taxon>Leotiomycetes</taxon>
        <taxon>Helotiales</taxon>
        <taxon>Sclerotiniaceae</taxon>
        <taxon>Botrytis</taxon>
    </lineage>
</organism>
<comment type="caution">
    <text evidence="2">The sequence shown here is derived from an EMBL/GenBank/DDBJ whole genome shotgun (WGS) entry which is preliminary data.</text>
</comment>
<reference evidence="2 3" key="1">
    <citation type="submission" date="2017-12" db="EMBL/GenBank/DDBJ databases">
        <title>Comparative genomics of Botrytis spp.</title>
        <authorList>
            <person name="Valero-Jimenez C.A."/>
            <person name="Tapia P."/>
            <person name="Veloso J."/>
            <person name="Silva-Moreno E."/>
            <person name="Staats M."/>
            <person name="Valdes J.H."/>
            <person name="Van Kan J.A.L."/>
        </authorList>
    </citation>
    <scope>NUCLEOTIDE SEQUENCE [LARGE SCALE GENOMIC DNA]</scope>
    <source>
        <strain evidence="2 3">Bt9001</strain>
    </source>
</reference>
<feature type="compositionally biased region" description="Low complexity" evidence="1">
    <location>
        <begin position="388"/>
        <end position="401"/>
    </location>
</feature>
<dbReference type="Proteomes" id="UP000297777">
    <property type="component" value="Unassembled WGS sequence"/>
</dbReference>
<feature type="compositionally biased region" description="Low complexity" evidence="1">
    <location>
        <begin position="176"/>
        <end position="188"/>
    </location>
</feature>
<feature type="compositionally biased region" description="Low complexity" evidence="1">
    <location>
        <begin position="216"/>
        <end position="227"/>
    </location>
</feature>
<evidence type="ECO:0000313" key="3">
    <source>
        <dbReference type="Proteomes" id="UP000297777"/>
    </source>
</evidence>
<accession>A0A4Z1EEV9</accession>
<gene>
    <name evidence="2" type="ORF">BTUL_0235g00040</name>
</gene>
<feature type="compositionally biased region" description="Polar residues" evidence="1">
    <location>
        <begin position="259"/>
        <end position="269"/>
    </location>
</feature>
<proteinExistence type="predicted"/>
<feature type="region of interest" description="Disordered" evidence="1">
    <location>
        <begin position="1"/>
        <end position="162"/>
    </location>
</feature>
<evidence type="ECO:0000256" key="1">
    <source>
        <dbReference type="SAM" id="MobiDB-lite"/>
    </source>
</evidence>
<dbReference type="AlphaFoldDB" id="A0A4Z1EEV9"/>
<feature type="compositionally biased region" description="Basic and acidic residues" evidence="1">
    <location>
        <begin position="228"/>
        <end position="241"/>
    </location>
</feature>
<feature type="compositionally biased region" description="Polar residues" evidence="1">
    <location>
        <begin position="280"/>
        <end position="291"/>
    </location>
</feature>
<feature type="region of interest" description="Disordered" evidence="1">
    <location>
        <begin position="176"/>
        <end position="304"/>
    </location>
</feature>
<keyword evidence="3" id="KW-1185">Reference proteome</keyword>
<name>A0A4Z1EEV9_9HELO</name>
<dbReference type="OrthoDB" id="3557592at2759"/>
<sequence length="426" mass="46724">MGEEKKRDKKRDTRPLPTVYENGHERRHEREQSIRRSETGTSSHYHSSHASSRRTQDPPGGSTARRLESQKGPPLSKSALHSYEDPNTAKSEVASIASISSRGHKSATVVGQEVARKDRRSNRNDWAQSEEDVIRARATMEQRQGSLSETERSKKTSDFADKMTELVPEARLAAAAADLARSKAASAKGHASRETQDPQYTRESREGRHHTRSRSEATSSRRSQSTAPRERTSSRTHDSRTKIAITGNANLTIHDHDQGTTTHIISRSSGRQHHAPRPPSLSSHSGDTTTYRPAPALPPQLLNGPRIQELGSVAASSYGSSSYDSEITARPLRTGSGSTRSSSFEHYDADVRTVNTSEAARIMGGPSVSRGAYLEPTSSFYKTEIRRPSWAASSVAGSSSRPAPPLSNYPLSVRSRGDSQYSSSRR</sequence>
<evidence type="ECO:0000313" key="2">
    <source>
        <dbReference type="EMBL" id="TGO07941.1"/>
    </source>
</evidence>
<protein>
    <submittedName>
        <fullName evidence="2">Uncharacterized protein</fullName>
    </submittedName>
</protein>
<feature type="compositionally biased region" description="Basic and acidic residues" evidence="1">
    <location>
        <begin position="22"/>
        <end position="38"/>
    </location>
</feature>
<feature type="compositionally biased region" description="Basic and acidic residues" evidence="1">
    <location>
        <begin position="1"/>
        <end position="14"/>
    </location>
</feature>